<accession>A0A9P8Q5Z3</accession>
<name>A0A9P8Q5Z3_WICPI</name>
<reference evidence="1" key="2">
    <citation type="submission" date="2021-01" db="EMBL/GenBank/DDBJ databases">
        <authorList>
            <person name="Schikora-Tamarit M.A."/>
        </authorList>
    </citation>
    <scope>NUCLEOTIDE SEQUENCE</scope>
    <source>
        <strain evidence="1">CBS2887</strain>
    </source>
</reference>
<organism evidence="1 2">
    <name type="scientific">Wickerhamomyces pijperi</name>
    <name type="common">Yeast</name>
    <name type="synonym">Pichia pijperi</name>
    <dbReference type="NCBI Taxonomy" id="599730"/>
    <lineage>
        <taxon>Eukaryota</taxon>
        <taxon>Fungi</taxon>
        <taxon>Dikarya</taxon>
        <taxon>Ascomycota</taxon>
        <taxon>Saccharomycotina</taxon>
        <taxon>Saccharomycetes</taxon>
        <taxon>Phaffomycetales</taxon>
        <taxon>Wickerhamomycetaceae</taxon>
        <taxon>Wickerhamomyces</taxon>
    </lineage>
</organism>
<keyword evidence="2" id="KW-1185">Reference proteome</keyword>
<evidence type="ECO:0000313" key="1">
    <source>
        <dbReference type="EMBL" id="KAH3684607.1"/>
    </source>
</evidence>
<evidence type="ECO:0000313" key="2">
    <source>
        <dbReference type="Proteomes" id="UP000774326"/>
    </source>
</evidence>
<proteinExistence type="predicted"/>
<protein>
    <recommendedName>
        <fullName evidence="3">F-box domain-containing protein</fullName>
    </recommendedName>
</protein>
<sequence length="400" mass="46168">MKSSKKEKKLKTVREISYGIANEEFRSQVLSLTPNAFQRLKRLTINNPVHRVFKHTNIRDMCFPSLETFKLNDANVCPISDCEFPQLKTLKIREYQTRNCVARCDFPQLKVVHFIGNAMEWFEDNNFGQKEMDEFVYETYDKGSHRDLVDLVPRVKSSKICGPASSYFSTAIYAVEDRNPDMESEYEEYPEDKPHPGVDPKSIQLEQLIIGDVGLPVLQEALNKVNLSMVTELVVFSIKPTGDSDYSITCAQRFKAGKNETVLDLRKLANLETVYVVNHNISKVINGPKLKYVIFSNLSPDDEFYNHLRSGSVISLKNLSNKQPFYGDLSYPDDKMLNFEELDSEILSKPFYDDARLPEMKKPYEYEPSIDTFYGTQFERAEAFDGPVNRGRIRWFCPRS</sequence>
<dbReference type="EMBL" id="JAEUBG010002404">
    <property type="protein sequence ID" value="KAH3684607.1"/>
    <property type="molecule type" value="Genomic_DNA"/>
</dbReference>
<reference evidence="1" key="1">
    <citation type="journal article" date="2021" name="Open Biol.">
        <title>Shared evolutionary footprints suggest mitochondrial oxidative damage underlies multiple complex I losses in fungi.</title>
        <authorList>
            <person name="Schikora-Tamarit M.A."/>
            <person name="Marcet-Houben M."/>
            <person name="Nosek J."/>
            <person name="Gabaldon T."/>
        </authorList>
    </citation>
    <scope>NUCLEOTIDE SEQUENCE</scope>
    <source>
        <strain evidence="1">CBS2887</strain>
    </source>
</reference>
<gene>
    <name evidence="1" type="ORF">WICPIJ_004417</name>
</gene>
<comment type="caution">
    <text evidence="1">The sequence shown here is derived from an EMBL/GenBank/DDBJ whole genome shotgun (WGS) entry which is preliminary data.</text>
</comment>
<dbReference type="AlphaFoldDB" id="A0A9P8Q5Z3"/>
<dbReference type="Proteomes" id="UP000774326">
    <property type="component" value="Unassembled WGS sequence"/>
</dbReference>
<evidence type="ECO:0008006" key="3">
    <source>
        <dbReference type="Google" id="ProtNLM"/>
    </source>
</evidence>